<keyword evidence="3" id="KW-1185">Reference proteome</keyword>
<dbReference type="Proteomes" id="UP000070544">
    <property type="component" value="Unassembled WGS sequence"/>
</dbReference>
<keyword evidence="1" id="KW-0812">Transmembrane</keyword>
<organism evidence="2 3">
    <name type="scientific">Gonapodya prolifera (strain JEL478)</name>
    <name type="common">Monoblepharis prolifera</name>
    <dbReference type="NCBI Taxonomy" id="1344416"/>
    <lineage>
        <taxon>Eukaryota</taxon>
        <taxon>Fungi</taxon>
        <taxon>Fungi incertae sedis</taxon>
        <taxon>Chytridiomycota</taxon>
        <taxon>Chytridiomycota incertae sedis</taxon>
        <taxon>Monoblepharidomycetes</taxon>
        <taxon>Monoblepharidales</taxon>
        <taxon>Gonapodyaceae</taxon>
        <taxon>Gonapodya</taxon>
    </lineage>
</organism>
<sequence>MGANSTTNTTAPAPAGPTAGRATLTGFWLNLRLNEAVYWIWGACSVVVWISVAVDFVAAAQEKKFVKAITGKGNNVRKLEVALPTA</sequence>
<proteinExistence type="predicted"/>
<reference evidence="2 3" key="1">
    <citation type="journal article" date="2015" name="Genome Biol. Evol.">
        <title>Phylogenomic analyses indicate that early fungi evolved digesting cell walls of algal ancestors of land plants.</title>
        <authorList>
            <person name="Chang Y."/>
            <person name="Wang S."/>
            <person name="Sekimoto S."/>
            <person name="Aerts A.L."/>
            <person name="Choi C."/>
            <person name="Clum A."/>
            <person name="LaButti K.M."/>
            <person name="Lindquist E.A."/>
            <person name="Yee Ngan C."/>
            <person name="Ohm R.A."/>
            <person name="Salamov A.A."/>
            <person name="Grigoriev I.V."/>
            <person name="Spatafora J.W."/>
            <person name="Berbee M.L."/>
        </authorList>
    </citation>
    <scope>NUCLEOTIDE SEQUENCE [LARGE SCALE GENOMIC DNA]</scope>
    <source>
        <strain evidence="2 3">JEL478</strain>
    </source>
</reference>
<evidence type="ECO:0000256" key="1">
    <source>
        <dbReference type="SAM" id="Phobius"/>
    </source>
</evidence>
<name>A0A139A3U0_GONPJ</name>
<keyword evidence="1" id="KW-1133">Transmembrane helix</keyword>
<keyword evidence="1" id="KW-0472">Membrane</keyword>
<gene>
    <name evidence="2" type="ORF">M427DRAFT_138260</name>
</gene>
<accession>A0A139A3U0</accession>
<feature type="transmembrane region" description="Helical" evidence="1">
    <location>
        <begin position="36"/>
        <end position="58"/>
    </location>
</feature>
<evidence type="ECO:0000313" key="2">
    <source>
        <dbReference type="EMBL" id="KXS11486.1"/>
    </source>
</evidence>
<protein>
    <submittedName>
        <fullName evidence="2">Uncharacterized protein</fullName>
    </submittedName>
</protein>
<evidence type="ECO:0000313" key="3">
    <source>
        <dbReference type="Proteomes" id="UP000070544"/>
    </source>
</evidence>
<dbReference type="AlphaFoldDB" id="A0A139A3U0"/>
<dbReference type="EMBL" id="KQ965802">
    <property type="protein sequence ID" value="KXS11486.1"/>
    <property type="molecule type" value="Genomic_DNA"/>
</dbReference>